<dbReference type="Pfam" id="PF01850">
    <property type="entry name" value="PIN"/>
    <property type="match status" value="1"/>
</dbReference>
<reference evidence="2" key="1">
    <citation type="submission" date="2021-12" db="EMBL/GenBank/DDBJ databases">
        <title>Novel species in genus Dyadobacter.</title>
        <authorList>
            <person name="Ma C."/>
        </authorList>
    </citation>
    <scope>NUCLEOTIDE SEQUENCE</scope>
    <source>
        <strain evidence="2">CY399</strain>
    </source>
</reference>
<dbReference type="InterPro" id="IPR029060">
    <property type="entry name" value="PIN-like_dom_sf"/>
</dbReference>
<evidence type="ECO:0000313" key="3">
    <source>
        <dbReference type="Proteomes" id="UP001139700"/>
    </source>
</evidence>
<dbReference type="EMBL" id="JAJTTA010000002">
    <property type="protein sequence ID" value="MCF0039334.1"/>
    <property type="molecule type" value="Genomic_DNA"/>
</dbReference>
<organism evidence="2 3">
    <name type="scientific">Dyadobacter fanqingshengii</name>
    <dbReference type="NCBI Taxonomy" id="2906443"/>
    <lineage>
        <taxon>Bacteria</taxon>
        <taxon>Pseudomonadati</taxon>
        <taxon>Bacteroidota</taxon>
        <taxon>Cytophagia</taxon>
        <taxon>Cytophagales</taxon>
        <taxon>Spirosomataceae</taxon>
        <taxon>Dyadobacter</taxon>
    </lineage>
</organism>
<dbReference type="AlphaFoldDB" id="A0A9X1T8X1"/>
<dbReference type="RefSeq" id="WP_234611800.1">
    <property type="nucleotide sequence ID" value="NZ_CP098806.1"/>
</dbReference>
<dbReference type="Gene3D" id="3.40.50.1010">
    <property type="entry name" value="5'-nuclease"/>
    <property type="match status" value="1"/>
</dbReference>
<keyword evidence="3" id="KW-1185">Reference proteome</keyword>
<dbReference type="CDD" id="cd18692">
    <property type="entry name" value="PIN_VapC-like"/>
    <property type="match status" value="1"/>
</dbReference>
<comment type="caution">
    <text evidence="2">The sequence shown here is derived from an EMBL/GenBank/DDBJ whole genome shotgun (WGS) entry which is preliminary data.</text>
</comment>
<proteinExistence type="predicted"/>
<sequence length="133" mass="15287">MSKVALDTNILIYLYDFSDEKKRHISELLLAVRPAISAQVISEYLNVTKRLQKLPKLEVLEKCVKLLAFCDIIPLNVKTMEKALLLLRKHDFQMFDSIIIASALEANCSILYSEDLQHNQLIENKLTIVNPFI</sequence>
<name>A0A9X1T8X1_9BACT</name>
<evidence type="ECO:0000259" key="1">
    <source>
        <dbReference type="Pfam" id="PF01850"/>
    </source>
</evidence>
<accession>A0A9X1T8X1</accession>
<gene>
    <name evidence="2" type="ORF">LXM24_04485</name>
</gene>
<feature type="domain" description="PIN" evidence="1">
    <location>
        <begin position="5"/>
        <end position="118"/>
    </location>
</feature>
<evidence type="ECO:0000313" key="2">
    <source>
        <dbReference type="EMBL" id="MCF0039334.1"/>
    </source>
</evidence>
<dbReference type="Proteomes" id="UP001139700">
    <property type="component" value="Unassembled WGS sequence"/>
</dbReference>
<dbReference type="InterPro" id="IPR002716">
    <property type="entry name" value="PIN_dom"/>
</dbReference>
<dbReference type="SUPFAM" id="SSF88723">
    <property type="entry name" value="PIN domain-like"/>
    <property type="match status" value="1"/>
</dbReference>
<protein>
    <submittedName>
        <fullName evidence="2">PIN domain-containing protein</fullName>
    </submittedName>
</protein>